<evidence type="ECO:0000313" key="2">
    <source>
        <dbReference type="EMBL" id="KAK0527389.1"/>
    </source>
</evidence>
<feature type="compositionally biased region" description="Low complexity" evidence="1">
    <location>
        <begin position="267"/>
        <end position="277"/>
    </location>
</feature>
<sequence>MASQHQQYADNQSLGADFAQPGKRASLLAGLRTGGPRANSPAPTYGHDQYSQSQHMAQALADQAQLKATAAVFTPRTNSHGSPPISPEHELPSLQAHGHGISANERLTLMQQHHSQHQQIQNAQAQLAAIYGAGNGQGRAPEFNQYQDQQLLFHQQKNAQQNLQSQLAVQQQMQLEMIRLQAMQQQQAQQQQVQAQQRALLARIQAEYERQAQIAALTKRQEEMQEQLRMQQRHQEELAQQAALARMQHQQQQQQQQQHGSAREQRQAAQASIQASLRSRRDEQLHVQQQQQQMLLQQLHRFNDGGFEQARLMSPPPTLPVNHAQQHGANALSQQQQVELEALMRQISLAHQEEERIQQQQEALAALTMQRTQTPPTSADTSAAREGEQTGNGGTNRRDRMSSHADASASWRSSLGAMAGVAALRKNSNTPPSIVIDDSDSDYSISRSSLDLRRGAGSGRSGLANVNNSAPDTPETSEEDLSSFPLHHKKKDGGQGHKVGAGASDVPAVLPSGQLNTKPTNVIRSSALAGLLGNMQRNRSDSAAGGVASLPARPVLALNGMHTGNGEGGRVPSPPTDSLLLGTGSQHPSNGANTPASSNGHQHQHHQAGSSNAPRRQPKGPPTEFLAHNFASRITLRTRREAMSKLCASPRASVLSFANTTLPRATAA</sequence>
<feature type="compositionally biased region" description="Polar residues" evidence="1">
    <location>
        <begin position="1"/>
        <end position="14"/>
    </location>
</feature>
<proteinExistence type="predicted"/>
<feature type="region of interest" description="Disordered" evidence="1">
    <location>
        <begin position="453"/>
        <end position="506"/>
    </location>
</feature>
<feature type="compositionally biased region" description="Polar residues" evidence="1">
    <location>
        <begin position="583"/>
        <end position="595"/>
    </location>
</feature>
<feature type="region of interest" description="Disordered" evidence="1">
    <location>
        <begin position="1"/>
        <end position="49"/>
    </location>
</feature>
<reference evidence="2" key="1">
    <citation type="journal article" date="2023" name="PhytoFront">
        <title>Draft Genome Resources of Seven Strains of Tilletia horrida, Causal Agent of Kernel Smut of Rice.</title>
        <authorList>
            <person name="Khanal S."/>
            <person name="Antony Babu S."/>
            <person name="Zhou X.G."/>
        </authorList>
    </citation>
    <scope>NUCLEOTIDE SEQUENCE</scope>
    <source>
        <strain evidence="2">TX3</strain>
    </source>
</reference>
<feature type="region of interest" description="Disordered" evidence="1">
    <location>
        <begin position="558"/>
        <end position="625"/>
    </location>
</feature>
<keyword evidence="3" id="KW-1185">Reference proteome</keyword>
<gene>
    <name evidence="2" type="ORF">OC842_004892</name>
</gene>
<accession>A0AAN6JJG4</accession>
<protein>
    <submittedName>
        <fullName evidence="2">Uncharacterized protein</fullName>
    </submittedName>
</protein>
<evidence type="ECO:0000313" key="3">
    <source>
        <dbReference type="Proteomes" id="UP001176521"/>
    </source>
</evidence>
<feature type="compositionally biased region" description="Low complexity" evidence="1">
    <location>
        <begin position="238"/>
        <end position="258"/>
    </location>
</feature>
<dbReference type="AlphaFoldDB" id="A0AAN6JJG4"/>
<organism evidence="2 3">
    <name type="scientific">Tilletia horrida</name>
    <dbReference type="NCBI Taxonomy" id="155126"/>
    <lineage>
        <taxon>Eukaryota</taxon>
        <taxon>Fungi</taxon>
        <taxon>Dikarya</taxon>
        <taxon>Basidiomycota</taxon>
        <taxon>Ustilaginomycotina</taxon>
        <taxon>Exobasidiomycetes</taxon>
        <taxon>Tilletiales</taxon>
        <taxon>Tilletiaceae</taxon>
        <taxon>Tilletia</taxon>
    </lineage>
</organism>
<feature type="compositionally biased region" description="Polar residues" evidence="1">
    <location>
        <begin position="369"/>
        <end position="381"/>
    </location>
</feature>
<dbReference type="Proteomes" id="UP001176521">
    <property type="component" value="Unassembled WGS sequence"/>
</dbReference>
<name>A0AAN6JJG4_9BASI</name>
<feature type="region of interest" description="Disordered" evidence="1">
    <location>
        <begin position="225"/>
        <end position="292"/>
    </location>
</feature>
<comment type="caution">
    <text evidence="2">The sequence shown here is derived from an EMBL/GenBank/DDBJ whole genome shotgun (WGS) entry which is preliminary data.</text>
</comment>
<feature type="compositionally biased region" description="Low complexity" evidence="1">
    <location>
        <begin position="596"/>
        <end position="613"/>
    </location>
</feature>
<feature type="region of interest" description="Disordered" evidence="1">
    <location>
        <begin position="368"/>
        <end position="411"/>
    </location>
</feature>
<evidence type="ECO:0000256" key="1">
    <source>
        <dbReference type="SAM" id="MobiDB-lite"/>
    </source>
</evidence>
<dbReference type="EMBL" id="JAPDMQ010000313">
    <property type="protein sequence ID" value="KAK0527389.1"/>
    <property type="molecule type" value="Genomic_DNA"/>
</dbReference>